<comment type="caution">
    <text evidence="2">The sequence shown here is derived from an EMBL/GenBank/DDBJ whole genome shotgun (WGS) entry which is preliminary data.</text>
</comment>
<gene>
    <name evidence="2" type="ORF">B7Z12_08260</name>
</gene>
<feature type="transmembrane region" description="Helical" evidence="1">
    <location>
        <begin position="75"/>
        <end position="93"/>
    </location>
</feature>
<evidence type="ECO:0000313" key="2">
    <source>
        <dbReference type="EMBL" id="OYX03956.1"/>
    </source>
</evidence>
<keyword evidence="1" id="KW-1133">Transmembrane helix</keyword>
<feature type="transmembrane region" description="Helical" evidence="1">
    <location>
        <begin position="152"/>
        <end position="171"/>
    </location>
</feature>
<dbReference type="Proteomes" id="UP000215616">
    <property type="component" value="Unassembled WGS sequence"/>
</dbReference>
<dbReference type="EMBL" id="NCDQ01000107">
    <property type="protein sequence ID" value="OYX03956.1"/>
    <property type="molecule type" value="Genomic_DNA"/>
</dbReference>
<feature type="transmembrane region" description="Helical" evidence="1">
    <location>
        <begin position="41"/>
        <end position="63"/>
    </location>
</feature>
<keyword evidence="1" id="KW-0472">Membrane</keyword>
<evidence type="ECO:0000313" key="3">
    <source>
        <dbReference type="Proteomes" id="UP000215616"/>
    </source>
</evidence>
<sequence length="195" mass="22308">MDFERLEQAWRSEANRPSEEQQARLMEELMTMLNARRRTEFVLAAIPFGAMIVFTVVAGVAAYRGDSFAHDWPGLAMLGVCWAALIGTFWNGFRARRRHTGQPMRDTLENLLAQNQAARRNYMTFCALTPVFLFPLWMAVDHLKDDGRMSAAAGFQATALCVGALVASYAWNTLRFYWVMKPEQRRLESLLAEYE</sequence>
<proteinExistence type="predicted"/>
<dbReference type="AlphaFoldDB" id="A0A258D8L7"/>
<name>A0A258D8L7_CAUVI</name>
<protein>
    <submittedName>
        <fullName evidence="2">Uncharacterized protein</fullName>
    </submittedName>
</protein>
<feature type="transmembrane region" description="Helical" evidence="1">
    <location>
        <begin position="122"/>
        <end position="140"/>
    </location>
</feature>
<keyword evidence="1" id="KW-0812">Transmembrane</keyword>
<organism evidence="2 3">
    <name type="scientific">Caulobacter vibrioides</name>
    <name type="common">Caulobacter crescentus</name>
    <dbReference type="NCBI Taxonomy" id="155892"/>
    <lineage>
        <taxon>Bacteria</taxon>
        <taxon>Pseudomonadati</taxon>
        <taxon>Pseudomonadota</taxon>
        <taxon>Alphaproteobacteria</taxon>
        <taxon>Caulobacterales</taxon>
        <taxon>Caulobacteraceae</taxon>
        <taxon>Caulobacter</taxon>
    </lineage>
</organism>
<reference evidence="2 3" key="1">
    <citation type="submission" date="2017-03" db="EMBL/GenBank/DDBJ databases">
        <title>Lifting the veil on microbial sulfur biogeochemistry in mining wastewaters.</title>
        <authorList>
            <person name="Kantor R.S."/>
            <person name="Colenbrander Nelson T."/>
            <person name="Marshall S."/>
            <person name="Bennett D."/>
            <person name="Apte S."/>
            <person name="Camacho D."/>
            <person name="Thomas B.C."/>
            <person name="Warren L.A."/>
            <person name="Banfield J.F."/>
        </authorList>
    </citation>
    <scope>NUCLEOTIDE SEQUENCE [LARGE SCALE GENOMIC DNA]</scope>
    <source>
        <strain evidence="2">32-67-7</strain>
    </source>
</reference>
<accession>A0A258D8L7</accession>
<evidence type="ECO:0000256" key="1">
    <source>
        <dbReference type="SAM" id="Phobius"/>
    </source>
</evidence>